<dbReference type="InterPro" id="IPR011990">
    <property type="entry name" value="TPR-like_helical_dom_sf"/>
</dbReference>
<dbReference type="InterPro" id="IPR046960">
    <property type="entry name" value="PPR_At4g14850-like_plant"/>
</dbReference>
<evidence type="ECO:0000256" key="3">
    <source>
        <dbReference type="PROSITE-ProRule" id="PRU00708"/>
    </source>
</evidence>
<feature type="repeat" description="PPR" evidence="3">
    <location>
        <begin position="683"/>
        <end position="717"/>
    </location>
</feature>
<dbReference type="Gene3D" id="1.25.40.10">
    <property type="entry name" value="Tetratricopeptide repeat domain"/>
    <property type="match status" value="5"/>
</dbReference>
<proteinExistence type="inferred from homology"/>
<feature type="domain" description="DYW" evidence="4">
    <location>
        <begin position="761"/>
        <end position="853"/>
    </location>
</feature>
<evidence type="ECO:0000256" key="1">
    <source>
        <dbReference type="ARBA" id="ARBA00006643"/>
    </source>
</evidence>
<comment type="similarity">
    <text evidence="1">Belongs to the PPR family. PCMP-H subfamily.</text>
</comment>
<dbReference type="PANTHER" id="PTHR47926">
    <property type="entry name" value="PENTATRICOPEPTIDE REPEAT-CONTAINING PROTEIN"/>
    <property type="match status" value="1"/>
</dbReference>
<dbReference type="PANTHER" id="PTHR47926:SF445">
    <property type="entry name" value="DYW DOMAIN-CONTAINING PROTEIN"/>
    <property type="match status" value="1"/>
</dbReference>
<dbReference type="Pfam" id="PF01535">
    <property type="entry name" value="PPR"/>
    <property type="match status" value="6"/>
</dbReference>
<reference evidence="5 6" key="1">
    <citation type="submission" date="2022-03" db="EMBL/GenBank/DDBJ databases">
        <authorList>
            <person name="Macdonald S."/>
            <person name="Ahmed S."/>
            <person name="Newling K."/>
        </authorList>
    </citation>
    <scope>NUCLEOTIDE SEQUENCE [LARGE SCALE GENOMIC DNA]</scope>
</reference>
<dbReference type="InterPro" id="IPR046849">
    <property type="entry name" value="E2_motif"/>
</dbReference>
<dbReference type="InterPro" id="IPR032867">
    <property type="entry name" value="DYW_dom"/>
</dbReference>
<dbReference type="AlphaFoldDB" id="A0ABC8KTD8"/>
<dbReference type="FunFam" id="1.25.40.10:FF:000682">
    <property type="entry name" value="Pentatricopeptide repeat-containing protein At3g16610"/>
    <property type="match status" value="1"/>
</dbReference>
<organism evidence="5 6">
    <name type="scientific">Eruca vesicaria subsp. sativa</name>
    <name type="common">Garden rocket</name>
    <name type="synonym">Eruca sativa</name>
    <dbReference type="NCBI Taxonomy" id="29727"/>
    <lineage>
        <taxon>Eukaryota</taxon>
        <taxon>Viridiplantae</taxon>
        <taxon>Streptophyta</taxon>
        <taxon>Embryophyta</taxon>
        <taxon>Tracheophyta</taxon>
        <taxon>Spermatophyta</taxon>
        <taxon>Magnoliopsida</taxon>
        <taxon>eudicotyledons</taxon>
        <taxon>Gunneridae</taxon>
        <taxon>Pentapetalae</taxon>
        <taxon>rosids</taxon>
        <taxon>malvids</taxon>
        <taxon>Brassicales</taxon>
        <taxon>Brassicaceae</taxon>
        <taxon>Brassiceae</taxon>
        <taxon>Eruca</taxon>
    </lineage>
</organism>
<dbReference type="FunFam" id="1.25.40.10:FF:000305">
    <property type="entry name" value="Pentatricopeptide repeat-containing protein mitochondrial"/>
    <property type="match status" value="1"/>
</dbReference>
<feature type="repeat" description="PPR" evidence="3">
    <location>
        <begin position="195"/>
        <end position="230"/>
    </location>
</feature>
<dbReference type="Proteomes" id="UP001642260">
    <property type="component" value="Unassembled WGS sequence"/>
</dbReference>
<dbReference type="Pfam" id="PF20430">
    <property type="entry name" value="Eplus_motif"/>
    <property type="match status" value="1"/>
</dbReference>
<keyword evidence="6" id="KW-1185">Reference proteome</keyword>
<comment type="caution">
    <text evidence="5">The sequence shown here is derived from an EMBL/GenBank/DDBJ whole genome shotgun (WGS) entry which is preliminary data.</text>
</comment>
<dbReference type="Pfam" id="PF13041">
    <property type="entry name" value="PPR_2"/>
    <property type="match status" value="3"/>
</dbReference>
<name>A0ABC8KTD8_ERUVS</name>
<feature type="repeat" description="PPR" evidence="3">
    <location>
        <begin position="332"/>
        <end position="366"/>
    </location>
</feature>
<dbReference type="InterPro" id="IPR046848">
    <property type="entry name" value="E_motif"/>
</dbReference>
<evidence type="ECO:0000313" key="6">
    <source>
        <dbReference type="Proteomes" id="UP001642260"/>
    </source>
</evidence>
<gene>
    <name evidence="5" type="ORF">ERUC_LOCUS27950</name>
</gene>
<protein>
    <recommendedName>
        <fullName evidence="4">DYW domain-containing protein</fullName>
    </recommendedName>
</protein>
<dbReference type="EMBL" id="CAKOAT010326265">
    <property type="protein sequence ID" value="CAH8362194.1"/>
    <property type="molecule type" value="Genomic_DNA"/>
</dbReference>
<evidence type="ECO:0000313" key="5">
    <source>
        <dbReference type="EMBL" id="CAH8362194.1"/>
    </source>
</evidence>
<accession>A0ABC8KTD8</accession>
<feature type="repeat" description="PPR" evidence="3">
    <location>
        <begin position="546"/>
        <end position="580"/>
    </location>
</feature>
<dbReference type="PROSITE" id="PS51375">
    <property type="entry name" value="PPR"/>
    <property type="match status" value="7"/>
</dbReference>
<dbReference type="Pfam" id="PF20431">
    <property type="entry name" value="E_motif"/>
    <property type="match status" value="1"/>
</dbReference>
<feature type="repeat" description="PPR" evidence="3">
    <location>
        <begin position="297"/>
        <end position="331"/>
    </location>
</feature>
<dbReference type="NCBIfam" id="TIGR00756">
    <property type="entry name" value="PPR"/>
    <property type="match status" value="9"/>
</dbReference>
<dbReference type="SUPFAM" id="SSF48452">
    <property type="entry name" value="TPR-like"/>
    <property type="match status" value="1"/>
</dbReference>
<dbReference type="InterPro" id="IPR002885">
    <property type="entry name" value="PPR_rpt"/>
</dbReference>
<feature type="repeat" description="PPR" evidence="3">
    <location>
        <begin position="91"/>
        <end position="125"/>
    </location>
</feature>
<dbReference type="Pfam" id="PF14432">
    <property type="entry name" value="DYW_deaminase"/>
    <property type="match status" value="1"/>
</dbReference>
<keyword evidence="2" id="KW-0677">Repeat</keyword>
<dbReference type="FunFam" id="1.25.40.10:FF:001706">
    <property type="entry name" value="Pentatricopeptide repeat-containing protein At5g16860"/>
    <property type="match status" value="1"/>
</dbReference>
<evidence type="ECO:0000256" key="2">
    <source>
        <dbReference type="ARBA" id="ARBA00022737"/>
    </source>
</evidence>
<evidence type="ECO:0000259" key="4">
    <source>
        <dbReference type="Pfam" id="PF14432"/>
    </source>
</evidence>
<feature type="repeat" description="PPR" evidence="3">
    <location>
        <begin position="442"/>
        <end position="476"/>
    </location>
</feature>
<sequence length="853" mass="95235">MIRRHVIPNAAAKPHQYLKPSLFSTSPPEITPPFIHKCKTVSQVKLIHGKLISFGILTLNRTSHLISTYISLGSSSSSVSLLRRFPPSDAGVYHWNSLIRFYGENGRFSESLSLFRLMHSLSWTPDNYTFPFVFKACGEISLVSYGASAHALSRVTGFNSNVFVGNALVAMYTRCGCLGDARKVFDEMSVNGVWDVVSWNSIIESYAKLGKPKTAVEMFRRMTNEFGFRPDDITLVNVIPPCASLGDHSLGKQLHGFAIRSEIIENMFVGNCLVDMYAKCGMMDEANTVFLNMRLKDVVSWNVMVAGYSEIGRFDDVVRLFEKMREEKIKMDVVTWSAAISGYAQRGLGYEALGVFRQMLSSGVKPNEVTLISVLSGCASVGALMHGKEIHCYAIKHPIDLCRNVHGDDNMVINQLIDMYAKCKEVDTARAMFDSVPPVDRDVVTWTVMIGGYSQHGDANKALQLFSEMFEQDYQTRPNGFTISCALVACASLAALRIGKQIHAYALRNQKNAVPLFVSNCLIDMYAKCGDIGKGRLVFDSMTERNEVTWTSVMTGYGMHGYGEEALGIFNEMWKMGFNLDGVTLLVVLYACSHSGMIDEGMEYFNRMETDFGVSPGQEHYACMVDLLGRAGRLDAALRLIEEMPMEPPPVVWVALLSCCRIHGKVELGEYAAKKITELASNNDGSYTLLSNIYANAGRWKDVARVRSLMRHKGVKKRPGCSWVEGSKGTTTFFVGDKTHPRANEIYQVLSDHMQRIKDIGYVPEKDFALHDVDDEEKGDLLLEHSEKLALAYGILTTSQGAAIRITKNLRVCGDCHTAFTYISRIIDHEIILRDSSRFHHFKNGMCSCKGYW</sequence>